<protein>
    <recommendedName>
        <fullName evidence="1">Reverse transcriptase domain-containing protein</fullName>
    </recommendedName>
</protein>
<dbReference type="PROSITE" id="PS50878">
    <property type="entry name" value="RT_POL"/>
    <property type="match status" value="1"/>
</dbReference>
<feature type="domain" description="Reverse transcriptase" evidence="1">
    <location>
        <begin position="1"/>
        <end position="76"/>
    </location>
</feature>
<reference evidence="2 3" key="1">
    <citation type="submission" date="2023-03" db="EMBL/GenBank/DDBJ databases">
        <title>Achromobacter spanius LIG8.</title>
        <authorList>
            <person name="Shrestha S."/>
        </authorList>
    </citation>
    <scope>NUCLEOTIDE SEQUENCE [LARGE SCALE GENOMIC DNA]</scope>
    <source>
        <strain evidence="2 3">LIG8</strain>
    </source>
</reference>
<keyword evidence="3" id="KW-1185">Reference proteome</keyword>
<dbReference type="EMBL" id="CP121261">
    <property type="protein sequence ID" value="WFP07708.1"/>
    <property type="molecule type" value="Genomic_DNA"/>
</dbReference>
<dbReference type="SUPFAM" id="SSF56672">
    <property type="entry name" value="DNA/RNA polymerases"/>
    <property type="match status" value="1"/>
</dbReference>
<sequence>MLREFDETLVKRQYQAVRYADDLIFFADSEAECLKIFDYCHAELGKFGLEIPSIGKDSKSEIYAPSSAAEFLGLSLAPVRNSDSYTLMLSSKQIEQIRKEMGAFSSLGELLSRGITLKNIVPAVSAKAAGYLHAYQCCSNYPELESLLVELTDDALRRLYRNGLGLDLHKMSSAALRFLGLPGR</sequence>
<organism evidence="2 3">
    <name type="scientific">Achromobacter spanius</name>
    <dbReference type="NCBI Taxonomy" id="217203"/>
    <lineage>
        <taxon>Bacteria</taxon>
        <taxon>Pseudomonadati</taxon>
        <taxon>Pseudomonadota</taxon>
        <taxon>Betaproteobacteria</taxon>
        <taxon>Burkholderiales</taxon>
        <taxon>Alcaligenaceae</taxon>
        <taxon>Achromobacter</taxon>
    </lineage>
</organism>
<gene>
    <name evidence="2" type="ORF">P8T11_25950</name>
</gene>
<evidence type="ECO:0000313" key="3">
    <source>
        <dbReference type="Proteomes" id="UP001214170"/>
    </source>
</evidence>
<accession>A0ABY8GS88</accession>
<proteinExistence type="predicted"/>
<dbReference type="InterPro" id="IPR000477">
    <property type="entry name" value="RT_dom"/>
</dbReference>
<evidence type="ECO:0000259" key="1">
    <source>
        <dbReference type="PROSITE" id="PS50878"/>
    </source>
</evidence>
<dbReference type="Proteomes" id="UP001214170">
    <property type="component" value="Chromosome"/>
</dbReference>
<name>A0ABY8GS88_9BURK</name>
<evidence type="ECO:0000313" key="2">
    <source>
        <dbReference type="EMBL" id="WFP07708.1"/>
    </source>
</evidence>
<dbReference type="InterPro" id="IPR043502">
    <property type="entry name" value="DNA/RNA_pol_sf"/>
</dbReference>